<dbReference type="EMBL" id="MFKU01000004">
    <property type="protein sequence ID" value="OGG49186.1"/>
    <property type="molecule type" value="Genomic_DNA"/>
</dbReference>
<comment type="caution">
    <text evidence="1">The sequence shown here is derived from an EMBL/GenBank/DDBJ whole genome shotgun (WGS) entry which is preliminary data.</text>
</comment>
<proteinExistence type="predicted"/>
<gene>
    <name evidence="1" type="ORF">A2678_00985</name>
</gene>
<organism evidence="1 2">
    <name type="scientific">Candidatus Kaiserbacteria bacterium RIFCSPHIGHO2_01_FULL_53_31</name>
    <dbReference type="NCBI Taxonomy" id="1798481"/>
    <lineage>
        <taxon>Bacteria</taxon>
        <taxon>Candidatus Kaiseribacteriota</taxon>
    </lineage>
</organism>
<dbReference type="STRING" id="1798481.A2678_00985"/>
<reference evidence="1 2" key="1">
    <citation type="journal article" date="2016" name="Nat. Commun.">
        <title>Thousands of microbial genomes shed light on interconnected biogeochemical processes in an aquifer system.</title>
        <authorList>
            <person name="Anantharaman K."/>
            <person name="Brown C.T."/>
            <person name="Hug L.A."/>
            <person name="Sharon I."/>
            <person name="Castelle C.J."/>
            <person name="Probst A.J."/>
            <person name="Thomas B.C."/>
            <person name="Singh A."/>
            <person name="Wilkins M.J."/>
            <person name="Karaoz U."/>
            <person name="Brodie E.L."/>
            <person name="Williams K.H."/>
            <person name="Hubbard S.S."/>
            <person name="Banfield J.F."/>
        </authorList>
    </citation>
    <scope>NUCLEOTIDE SEQUENCE [LARGE SCALE GENOMIC DNA]</scope>
</reference>
<accession>A0A1F6CIX2</accession>
<dbReference type="Proteomes" id="UP000178815">
    <property type="component" value="Unassembled WGS sequence"/>
</dbReference>
<dbReference type="InterPro" id="IPR036388">
    <property type="entry name" value="WH-like_DNA-bd_sf"/>
</dbReference>
<evidence type="ECO:0008006" key="3">
    <source>
        <dbReference type="Google" id="ProtNLM"/>
    </source>
</evidence>
<name>A0A1F6CIX2_9BACT</name>
<dbReference type="Gene3D" id="1.10.10.10">
    <property type="entry name" value="Winged helix-like DNA-binding domain superfamily/Winged helix DNA-binding domain"/>
    <property type="match status" value="1"/>
</dbReference>
<evidence type="ECO:0000313" key="2">
    <source>
        <dbReference type="Proteomes" id="UP000178815"/>
    </source>
</evidence>
<dbReference type="AlphaFoldDB" id="A0A1F6CIX2"/>
<evidence type="ECO:0000313" key="1">
    <source>
        <dbReference type="EMBL" id="OGG49186.1"/>
    </source>
</evidence>
<protein>
    <recommendedName>
        <fullName evidence="3">HTH arsR-type domain-containing protein</fullName>
    </recommendedName>
</protein>
<sequence>MERLSRLFGTTGRLKILRLFVFNRDDVFTIADVSERTKLSKEVARREVTELLAAGLLRKKGEQAPTRYQVDPRFEHLTALNTFIRETTSVRPQTIITSLKRAGSLRLVALSGHFTGILEPQIDLLVVGDHLEERPLAHAVHALEAELGREIRYASFATADFRYRLGVYDRLLRDVFDYPHRLILDKIGL</sequence>